<evidence type="ECO:0000256" key="3">
    <source>
        <dbReference type="ARBA" id="ARBA00022691"/>
    </source>
</evidence>
<dbReference type="HAMAP" id="MF_01813">
    <property type="entry name" value="MenG_UbiE_methyltr"/>
    <property type="match status" value="1"/>
</dbReference>
<evidence type="ECO:0000256" key="1">
    <source>
        <dbReference type="ARBA" id="ARBA00022603"/>
    </source>
</evidence>
<proteinExistence type="inferred from homology"/>
<comment type="caution">
    <text evidence="5">The sequence shown here is derived from an EMBL/GenBank/DDBJ whole genome shotgun (WGS) entry which is preliminary data.</text>
</comment>
<keyword evidence="4" id="KW-0831">Ubiquinone biosynthesis</keyword>
<reference evidence="5" key="1">
    <citation type="journal article" date="2023" name="bioRxiv">
        <title>Improved chromosome-level genome assembly for marigold (Tagetes erecta).</title>
        <authorList>
            <person name="Jiang F."/>
            <person name="Yuan L."/>
            <person name="Wang S."/>
            <person name="Wang H."/>
            <person name="Xu D."/>
            <person name="Wang A."/>
            <person name="Fan W."/>
        </authorList>
    </citation>
    <scope>NUCLEOTIDE SEQUENCE</scope>
    <source>
        <strain evidence="5">WSJ</strain>
        <tissue evidence="5">Leaf</tissue>
    </source>
</reference>
<comment type="caution">
    <text evidence="4">Lacks conserved residue(s) required for the propagation of feature annotation.</text>
</comment>
<protein>
    <recommendedName>
        <fullName evidence="4">2-methoxy-6-polyprenyl-1,4-benzoquinol methylase, mitochondrial</fullName>
        <ecNumber evidence="4">2.1.1.201</ecNumber>
    </recommendedName>
    <alternativeName>
        <fullName evidence="4">Ubiquinone biosynthesis methyltransferase COQ5</fullName>
    </alternativeName>
</protein>
<comment type="subcellular location">
    <subcellularLocation>
        <location evidence="4">Mitochondrion inner membrane</location>
        <topology evidence="4">Peripheral membrane protein</topology>
        <orientation evidence="4">Matrix side</orientation>
    </subcellularLocation>
</comment>
<dbReference type="AlphaFoldDB" id="A0AAD8KI91"/>
<keyword evidence="4" id="KW-0496">Mitochondrion</keyword>
<comment type="subunit">
    <text evidence="4">Component of a multi-subunit COQ enzyme complex.</text>
</comment>
<keyword evidence="3 4" id="KW-0949">S-adenosyl-L-methionine</keyword>
<keyword evidence="6" id="KW-1185">Reference proteome</keyword>
<dbReference type="PANTHER" id="PTHR43591">
    <property type="entry name" value="METHYLTRANSFERASE"/>
    <property type="match status" value="1"/>
</dbReference>
<feature type="binding site" evidence="4">
    <location>
        <position position="194"/>
    </location>
    <ligand>
        <name>S-adenosyl-L-methionine</name>
        <dbReference type="ChEBI" id="CHEBI:59789"/>
    </ligand>
</feature>
<evidence type="ECO:0000256" key="4">
    <source>
        <dbReference type="HAMAP-Rule" id="MF_03191"/>
    </source>
</evidence>
<dbReference type="EC" id="2.1.1.201" evidence="4"/>
<dbReference type="GO" id="GO:0032259">
    <property type="term" value="P:methylation"/>
    <property type="evidence" value="ECO:0007669"/>
    <property type="project" value="UniProtKB-KW"/>
</dbReference>
<comment type="pathway">
    <text evidence="4">Cofactor biosynthesis; ubiquinone biosynthesis.</text>
</comment>
<dbReference type="InterPro" id="IPR029063">
    <property type="entry name" value="SAM-dependent_MTases_sf"/>
</dbReference>
<dbReference type="GO" id="GO:0031314">
    <property type="term" value="C:extrinsic component of mitochondrial inner membrane"/>
    <property type="evidence" value="ECO:0007669"/>
    <property type="project" value="UniProtKB-UniRule"/>
</dbReference>
<evidence type="ECO:0000313" key="5">
    <source>
        <dbReference type="EMBL" id="KAK1420867.1"/>
    </source>
</evidence>
<organism evidence="5 6">
    <name type="scientific">Tagetes erecta</name>
    <name type="common">African marigold</name>
    <dbReference type="NCBI Taxonomy" id="13708"/>
    <lineage>
        <taxon>Eukaryota</taxon>
        <taxon>Viridiplantae</taxon>
        <taxon>Streptophyta</taxon>
        <taxon>Embryophyta</taxon>
        <taxon>Tracheophyta</taxon>
        <taxon>Spermatophyta</taxon>
        <taxon>Magnoliopsida</taxon>
        <taxon>eudicotyledons</taxon>
        <taxon>Gunneridae</taxon>
        <taxon>Pentapetalae</taxon>
        <taxon>asterids</taxon>
        <taxon>campanulids</taxon>
        <taxon>Asterales</taxon>
        <taxon>Asteraceae</taxon>
        <taxon>Asteroideae</taxon>
        <taxon>Heliantheae alliance</taxon>
        <taxon>Tageteae</taxon>
        <taxon>Tagetes</taxon>
    </lineage>
</organism>
<evidence type="ECO:0000256" key="2">
    <source>
        <dbReference type="ARBA" id="ARBA00022679"/>
    </source>
</evidence>
<sequence>MSDEFANAKGFMAKSVGGFEGFETLLVGGVGVATCKEAYLQPVTPATFIVLIVSFVTKALALLKYSRVTSYTHAGHGYLAEKRSFTWTLFKSSFLGVIRMAARMVARGLRSKLLPMFTPTATQHSHATHFGFKDVNEKERRQLVGNGFTTWASDYEALMSDLMNGGLYKLWEDMLISKLGPFPGMKHLDVAGGTGDVAFRILETIIETKGEEALHKDTQIYVYDNNPSMLNVGKKRAQQRGLGDFESLVWIQGDAERLTFADNSMDSYTIAFGMRNATHIEKVLAEAHRVLKKGGTFLCLELCHDCAQIFKHVYDLYSFSDIPALGERVPRDRNPFEYLLESALRFPPKEVFASMIEDVGFRKTGYLFLVGGVTIHHALKV</sequence>
<dbReference type="EMBL" id="JAUHHV010000006">
    <property type="protein sequence ID" value="KAK1420867.1"/>
    <property type="molecule type" value="Genomic_DNA"/>
</dbReference>
<dbReference type="PROSITE" id="PS51608">
    <property type="entry name" value="SAM_MT_UBIE"/>
    <property type="match status" value="1"/>
</dbReference>
<keyword evidence="4" id="KW-0472">Membrane</keyword>
<dbReference type="Pfam" id="PF01209">
    <property type="entry name" value="Ubie_methyltran"/>
    <property type="match status" value="1"/>
</dbReference>
<evidence type="ECO:0000313" key="6">
    <source>
        <dbReference type="Proteomes" id="UP001229421"/>
    </source>
</evidence>
<keyword evidence="2 4" id="KW-0808">Transferase</keyword>
<keyword evidence="1 4" id="KW-0489">Methyltransferase</keyword>
<name>A0AAD8KI91_TARER</name>
<dbReference type="PANTHER" id="PTHR43591:SF24">
    <property type="entry name" value="2-METHOXY-6-POLYPRENYL-1,4-BENZOQUINOL METHYLASE, MITOCHONDRIAL"/>
    <property type="match status" value="1"/>
</dbReference>
<keyword evidence="4" id="KW-0999">Mitochondrion inner membrane</keyword>
<gene>
    <name evidence="4" type="primary">COQ5</name>
    <name evidence="5" type="ORF">QVD17_22791</name>
</gene>
<dbReference type="NCBIfam" id="TIGR01934">
    <property type="entry name" value="MenG_MenH_UbiE"/>
    <property type="match status" value="1"/>
</dbReference>
<comment type="similarity">
    <text evidence="4">Belongs to the class I-like SAM-binding methyltransferase superfamily. MenG/UbiE family.</text>
</comment>
<dbReference type="Proteomes" id="UP001229421">
    <property type="component" value="Unassembled WGS sequence"/>
</dbReference>
<comment type="function">
    <text evidence="4">Methyltransferase required for the conversion of 2-polyprenyl-6-methoxy-1,4-benzoquinol (DDMQH2) to 2-polyprenyl-3-methyl-6-methoxy-1,4-benzoquinol (DMQH2).</text>
</comment>
<dbReference type="SUPFAM" id="SSF53335">
    <property type="entry name" value="S-adenosyl-L-methionine-dependent methyltransferases"/>
    <property type="match status" value="1"/>
</dbReference>
<accession>A0AAD8KI91</accession>
<dbReference type="CDD" id="cd02440">
    <property type="entry name" value="AdoMet_MTases"/>
    <property type="match status" value="1"/>
</dbReference>
<feature type="binding site" evidence="4">
    <location>
        <position position="224"/>
    </location>
    <ligand>
        <name>S-adenosyl-L-methionine</name>
        <dbReference type="ChEBI" id="CHEBI:59789"/>
    </ligand>
</feature>
<dbReference type="Gene3D" id="3.40.50.150">
    <property type="entry name" value="Vaccinia Virus protein VP39"/>
    <property type="match status" value="1"/>
</dbReference>
<comment type="catalytic activity">
    <reaction evidence="4">
        <text>a 2-methoxy-6-(all-trans-polyprenyl)benzene-1,4-diol + S-adenosyl-L-methionine = a 5-methoxy-2-methyl-3-(all-trans-polyprenyl)benzene-1,4-diol + S-adenosyl-L-homocysteine + H(+)</text>
        <dbReference type="Rhea" id="RHEA:28286"/>
        <dbReference type="Rhea" id="RHEA-COMP:10858"/>
        <dbReference type="Rhea" id="RHEA-COMP:10859"/>
        <dbReference type="ChEBI" id="CHEBI:15378"/>
        <dbReference type="ChEBI" id="CHEBI:57856"/>
        <dbReference type="ChEBI" id="CHEBI:59789"/>
        <dbReference type="ChEBI" id="CHEBI:84166"/>
        <dbReference type="ChEBI" id="CHEBI:84167"/>
        <dbReference type="EC" id="2.1.1.201"/>
    </reaction>
</comment>
<dbReference type="InterPro" id="IPR004033">
    <property type="entry name" value="UbiE/COQ5_MeTrFase"/>
</dbReference>
<feature type="binding site" evidence="4">
    <location>
        <begin position="254"/>
        <end position="255"/>
    </location>
    <ligand>
        <name>S-adenosyl-L-methionine</name>
        <dbReference type="ChEBI" id="CHEBI:59789"/>
    </ligand>
</feature>
<dbReference type="GO" id="GO:0008425">
    <property type="term" value="F:2-methoxy-6-polyprenyl-1,4-benzoquinol methyltransferase activity"/>
    <property type="evidence" value="ECO:0007669"/>
    <property type="project" value="UniProtKB-UniRule"/>
</dbReference>